<evidence type="ECO:0000313" key="1">
    <source>
        <dbReference type="EMBL" id="KAK7489832.1"/>
    </source>
</evidence>
<accession>A0ABD0KRW0</accession>
<reference evidence="1 2" key="1">
    <citation type="journal article" date="2023" name="Sci. Data">
        <title>Genome assembly of the Korean intertidal mud-creeper Batillaria attramentaria.</title>
        <authorList>
            <person name="Patra A.K."/>
            <person name="Ho P.T."/>
            <person name="Jun S."/>
            <person name="Lee S.J."/>
            <person name="Kim Y."/>
            <person name="Won Y.J."/>
        </authorList>
    </citation>
    <scope>NUCLEOTIDE SEQUENCE [LARGE SCALE GENOMIC DNA]</scope>
    <source>
        <strain evidence="1">Wonlab-2016</strain>
    </source>
</reference>
<name>A0ABD0KRW0_9CAEN</name>
<organism evidence="1 2">
    <name type="scientific">Batillaria attramentaria</name>
    <dbReference type="NCBI Taxonomy" id="370345"/>
    <lineage>
        <taxon>Eukaryota</taxon>
        <taxon>Metazoa</taxon>
        <taxon>Spiralia</taxon>
        <taxon>Lophotrochozoa</taxon>
        <taxon>Mollusca</taxon>
        <taxon>Gastropoda</taxon>
        <taxon>Caenogastropoda</taxon>
        <taxon>Sorbeoconcha</taxon>
        <taxon>Cerithioidea</taxon>
        <taxon>Batillariidae</taxon>
        <taxon>Batillaria</taxon>
    </lineage>
</organism>
<keyword evidence="2" id="KW-1185">Reference proteome</keyword>
<evidence type="ECO:0000313" key="2">
    <source>
        <dbReference type="Proteomes" id="UP001519460"/>
    </source>
</evidence>
<dbReference type="EMBL" id="JACVVK020000133">
    <property type="protein sequence ID" value="KAK7489832.1"/>
    <property type="molecule type" value="Genomic_DNA"/>
</dbReference>
<dbReference type="Proteomes" id="UP001519460">
    <property type="component" value="Unassembled WGS sequence"/>
</dbReference>
<proteinExistence type="predicted"/>
<gene>
    <name evidence="1" type="ORF">BaRGS_00018854</name>
</gene>
<sequence>MYNLSCILPGRAGDRSHWNAQVTEPHQYFGNIHIHSIGVSSLSPEPSKLCECFGRMSVLLSDVPSFNAFPLKDTFLSCGTDEKKSTHKCVP</sequence>
<dbReference type="AlphaFoldDB" id="A0ABD0KRW0"/>
<protein>
    <submittedName>
        <fullName evidence="1">Uncharacterized protein</fullName>
    </submittedName>
</protein>
<comment type="caution">
    <text evidence="1">The sequence shown here is derived from an EMBL/GenBank/DDBJ whole genome shotgun (WGS) entry which is preliminary data.</text>
</comment>